<keyword evidence="1" id="KW-0812">Transmembrane</keyword>
<evidence type="ECO:0000313" key="2">
    <source>
        <dbReference type="EMBL" id="ABS51445.1"/>
    </source>
</evidence>
<dbReference type="EMBL" id="CP000776">
    <property type="protein sequence ID" value="ABS51445.1"/>
    <property type="molecule type" value="Genomic_DNA"/>
</dbReference>
<evidence type="ECO:0000256" key="1">
    <source>
        <dbReference type="SAM" id="Phobius"/>
    </source>
</evidence>
<keyword evidence="3" id="KW-1185">Reference proteome</keyword>
<accession>A7HZH8</accession>
<dbReference type="KEGG" id="cha:CHAB381_0048"/>
<gene>
    <name evidence="2" type="ordered locus">CHAB381_0048</name>
</gene>
<dbReference type="Proteomes" id="UP000002407">
    <property type="component" value="Chromosome"/>
</dbReference>
<proteinExistence type="predicted"/>
<dbReference type="AlphaFoldDB" id="A7HZH8"/>
<protein>
    <submittedName>
        <fullName evidence="2">Uncharacterized protein</fullName>
    </submittedName>
</protein>
<keyword evidence="1" id="KW-0472">Membrane</keyword>
<dbReference type="HOGENOM" id="CLU_3197296_0_0_7"/>
<reference evidence="3" key="1">
    <citation type="submission" date="2007-07" db="EMBL/GenBank/DDBJ databases">
        <title>Complete genome sequence of Campylobacter hominis ATCC BAA-381, a commensal isolated from the human gastrointestinal tract.</title>
        <authorList>
            <person name="Fouts D.E."/>
            <person name="Mongodin E.F."/>
            <person name="Puiu D."/>
            <person name="Sebastian Y."/>
            <person name="Miller W.G."/>
            <person name="Mandrell R.E."/>
            <person name="Nelson K.E."/>
        </authorList>
    </citation>
    <scope>NUCLEOTIDE SEQUENCE [LARGE SCALE GENOMIC DNA]</scope>
    <source>
        <strain evidence="3">ATCC BAA-381 / LMG 19568 / NCTC 13146 / CH001A</strain>
    </source>
</reference>
<sequence length="45" mass="5487">MCFTRHKFLRNFNCFLLFSKCCCLRILKFAHLIILIFKAEIYAKK</sequence>
<name>A7HZH8_CAMHC</name>
<organism evidence="2 3">
    <name type="scientific">Campylobacter hominis (strain ATCC BAA-381 / DSM 21671 / CCUG 45161 / LMG 19568 / NCTC 13146 / CH001A)</name>
    <dbReference type="NCBI Taxonomy" id="360107"/>
    <lineage>
        <taxon>Bacteria</taxon>
        <taxon>Pseudomonadati</taxon>
        <taxon>Campylobacterota</taxon>
        <taxon>Epsilonproteobacteria</taxon>
        <taxon>Campylobacterales</taxon>
        <taxon>Campylobacteraceae</taxon>
        <taxon>Campylobacter</taxon>
    </lineage>
</organism>
<keyword evidence="1" id="KW-1133">Transmembrane helix</keyword>
<feature type="transmembrane region" description="Helical" evidence="1">
    <location>
        <begin position="12"/>
        <end position="37"/>
    </location>
</feature>
<evidence type="ECO:0000313" key="3">
    <source>
        <dbReference type="Proteomes" id="UP000002407"/>
    </source>
</evidence>